<dbReference type="PANTHER" id="PTHR11085">
    <property type="entry name" value="NAD-DEPENDENT PROTEIN DEACYLASE SIRTUIN-5, MITOCHONDRIAL-RELATED"/>
    <property type="match status" value="1"/>
</dbReference>
<comment type="caution">
    <text evidence="7">The sequence shown here is derived from an EMBL/GenBank/DDBJ whole genome shotgun (WGS) entry which is preliminary data.</text>
</comment>
<accession>A0A2M9ZI59</accession>
<evidence type="ECO:0000256" key="2">
    <source>
        <dbReference type="ARBA" id="ARBA00023027"/>
    </source>
</evidence>
<feature type="binding site" evidence="3">
    <location>
        <position position="230"/>
    </location>
    <ligand>
        <name>NAD(+)</name>
        <dbReference type="ChEBI" id="CHEBI:57540"/>
    </ligand>
</feature>
<feature type="binding site" evidence="3 4">
    <location>
        <position position="146"/>
    </location>
    <ligand>
        <name>Zn(2+)</name>
        <dbReference type="ChEBI" id="CHEBI:29105"/>
    </ligand>
</feature>
<gene>
    <name evidence="3" type="primary">cobB</name>
    <name evidence="6" type="ORF">CH360_17825</name>
    <name evidence="7" type="ORF">CH373_17880</name>
</gene>
<comment type="subcellular location">
    <subcellularLocation>
        <location evidence="3">Cytoplasm</location>
    </subcellularLocation>
</comment>
<dbReference type="GO" id="GO:0008270">
    <property type="term" value="F:zinc ion binding"/>
    <property type="evidence" value="ECO:0007669"/>
    <property type="project" value="UniProtKB-UniRule"/>
</dbReference>
<feature type="binding site" evidence="3">
    <location>
        <begin position="212"/>
        <end position="214"/>
    </location>
    <ligand>
        <name>NAD(+)</name>
        <dbReference type="ChEBI" id="CHEBI:57540"/>
    </ligand>
</feature>
<dbReference type="InterPro" id="IPR026590">
    <property type="entry name" value="Ssirtuin_cat_dom"/>
</dbReference>
<evidence type="ECO:0000313" key="8">
    <source>
        <dbReference type="Proteomes" id="UP000231962"/>
    </source>
</evidence>
<feature type="binding site" evidence="3">
    <location>
        <position position="68"/>
    </location>
    <ligand>
        <name>substrate</name>
    </ligand>
</feature>
<comment type="cofactor">
    <cofactor evidence="3">
        <name>Zn(2+)</name>
        <dbReference type="ChEBI" id="CHEBI:29105"/>
    </cofactor>
    <text evidence="3">Binds 1 zinc ion per subunit.</text>
</comment>
<dbReference type="EC" id="2.3.1.286" evidence="3"/>
<dbReference type="InterPro" id="IPR026591">
    <property type="entry name" value="Sirtuin_cat_small_dom_sf"/>
</dbReference>
<evidence type="ECO:0000313" key="6">
    <source>
        <dbReference type="EMBL" id="PJZ68118.1"/>
    </source>
</evidence>
<dbReference type="GO" id="GO:0017136">
    <property type="term" value="F:histone deacetylase activity, NAD-dependent"/>
    <property type="evidence" value="ECO:0007669"/>
    <property type="project" value="TreeGrafter"/>
</dbReference>
<comment type="catalytic activity">
    <reaction evidence="3">
        <text>N(6)-succinyl-L-lysyl-[protein] + NAD(+) + H2O = 2''-O-succinyl-ADP-D-ribose + nicotinamide + L-lysyl-[protein]</text>
        <dbReference type="Rhea" id="RHEA:47668"/>
        <dbReference type="Rhea" id="RHEA-COMP:9752"/>
        <dbReference type="Rhea" id="RHEA-COMP:11877"/>
        <dbReference type="ChEBI" id="CHEBI:15377"/>
        <dbReference type="ChEBI" id="CHEBI:17154"/>
        <dbReference type="ChEBI" id="CHEBI:29969"/>
        <dbReference type="ChEBI" id="CHEBI:57540"/>
        <dbReference type="ChEBI" id="CHEBI:87830"/>
        <dbReference type="ChEBI" id="CHEBI:87832"/>
    </reaction>
</comment>
<dbReference type="EMBL" id="NPDZ01000021">
    <property type="protein sequence ID" value="PJZ71739.1"/>
    <property type="molecule type" value="Genomic_DNA"/>
</dbReference>
<dbReference type="Pfam" id="PF02146">
    <property type="entry name" value="SIR2"/>
    <property type="match status" value="1"/>
</dbReference>
<feature type="active site" description="Proton acceptor" evidence="3 4">
    <location>
        <position position="117"/>
    </location>
</feature>
<comment type="catalytic activity">
    <reaction evidence="3">
        <text>N(6)-acetyl-L-lysyl-[protein] + NAD(+) + H2O = 2''-O-acetyl-ADP-D-ribose + nicotinamide + L-lysyl-[protein]</text>
        <dbReference type="Rhea" id="RHEA:43636"/>
        <dbReference type="Rhea" id="RHEA-COMP:9752"/>
        <dbReference type="Rhea" id="RHEA-COMP:10731"/>
        <dbReference type="ChEBI" id="CHEBI:15377"/>
        <dbReference type="ChEBI" id="CHEBI:17154"/>
        <dbReference type="ChEBI" id="CHEBI:29969"/>
        <dbReference type="ChEBI" id="CHEBI:57540"/>
        <dbReference type="ChEBI" id="CHEBI:61930"/>
        <dbReference type="ChEBI" id="CHEBI:83767"/>
        <dbReference type="EC" id="2.3.1.286"/>
    </reaction>
</comment>
<keyword evidence="8" id="KW-1185">Reference proteome</keyword>
<evidence type="ECO:0000313" key="7">
    <source>
        <dbReference type="EMBL" id="PJZ71739.1"/>
    </source>
</evidence>
<dbReference type="NCBIfam" id="NF001753">
    <property type="entry name" value="PRK00481.1-3"/>
    <property type="match status" value="1"/>
</dbReference>
<dbReference type="GO" id="GO:0036055">
    <property type="term" value="F:protein-succinyllysine desuccinylase activity"/>
    <property type="evidence" value="ECO:0007669"/>
    <property type="project" value="UniProtKB-UniRule"/>
</dbReference>
<dbReference type="Proteomes" id="UP000231990">
    <property type="component" value="Unassembled WGS sequence"/>
</dbReference>
<dbReference type="CDD" id="cd01412">
    <property type="entry name" value="SIRT5_Af1_CobB"/>
    <property type="match status" value="1"/>
</dbReference>
<keyword evidence="3" id="KW-0963">Cytoplasm</keyword>
<dbReference type="InterPro" id="IPR027546">
    <property type="entry name" value="Sirtuin_class_III"/>
</dbReference>
<dbReference type="OrthoDB" id="9800582at2"/>
<feature type="binding site" evidence="3">
    <location>
        <position position="65"/>
    </location>
    <ligand>
        <name>substrate</name>
    </ligand>
</feature>
<dbReference type="InterPro" id="IPR050134">
    <property type="entry name" value="NAD-dep_sirtuin_deacylases"/>
</dbReference>
<evidence type="ECO:0000256" key="1">
    <source>
        <dbReference type="ARBA" id="ARBA00022679"/>
    </source>
</evidence>
<evidence type="ECO:0000313" key="9">
    <source>
        <dbReference type="Proteomes" id="UP000231990"/>
    </source>
</evidence>
<feature type="domain" description="Deacetylase sirtuin-type" evidence="5">
    <location>
        <begin position="1"/>
        <end position="244"/>
    </location>
</feature>
<comment type="function">
    <text evidence="3">NAD-dependent lysine deacetylase and desuccinylase that specifically removes acetyl and succinyl groups on target proteins. Modulates the activities of several proteins which are inactive in their acylated form.</text>
</comment>
<keyword evidence="3 4" id="KW-0479">Metal-binding</keyword>
<name>A0A2M9ZI59_9LEPT</name>
<dbReference type="GO" id="GO:0005737">
    <property type="term" value="C:cytoplasm"/>
    <property type="evidence" value="ECO:0007669"/>
    <property type="project" value="UniProtKB-SubCell"/>
</dbReference>
<dbReference type="GO" id="GO:0070403">
    <property type="term" value="F:NAD+ binding"/>
    <property type="evidence" value="ECO:0007669"/>
    <property type="project" value="UniProtKB-UniRule"/>
</dbReference>
<evidence type="ECO:0000259" key="5">
    <source>
        <dbReference type="PROSITE" id="PS50305"/>
    </source>
</evidence>
<dbReference type="AlphaFoldDB" id="A0A2M9ZI59"/>
<keyword evidence="3 4" id="KW-0862">Zinc</keyword>
<sequence length="244" mass="26791">MQTLPKELLQKSKGKILVLTGAGISAESGVPTFRGNDGLWKNYRAEDLATSDAFARNPVLVWEWYIWRMELISQKEPNDAHYSLVELEKKHPNFLLITQNVDGLHGKAGSRKMKEIHGNIFRTKCISCKKIADVTSLPFSKIPPTCPDCGQNLRPNVVWFGENYDQTILADCIREAESCDIVIIVGSSGSVGVPVYLAEVAKSSGAFVVEVNPEQSGFSHVAELSLQGTACDTLPDLVKALTEN</sequence>
<proteinExistence type="inferred from homology"/>
<feature type="binding site" evidence="3">
    <location>
        <begin position="99"/>
        <end position="102"/>
    </location>
    <ligand>
        <name>NAD(+)</name>
        <dbReference type="ChEBI" id="CHEBI:57540"/>
    </ligand>
</feature>
<feature type="binding site" evidence="3">
    <location>
        <begin position="186"/>
        <end position="188"/>
    </location>
    <ligand>
        <name>NAD(+)</name>
        <dbReference type="ChEBI" id="CHEBI:57540"/>
    </ligand>
</feature>
<dbReference type="Gene3D" id="3.40.50.1220">
    <property type="entry name" value="TPP-binding domain"/>
    <property type="match status" value="1"/>
</dbReference>
<keyword evidence="2 3" id="KW-0520">NAD</keyword>
<feature type="binding site" evidence="3">
    <location>
        <begin position="21"/>
        <end position="40"/>
    </location>
    <ligand>
        <name>NAD(+)</name>
        <dbReference type="ChEBI" id="CHEBI:57540"/>
    </ligand>
</feature>
<feature type="binding site" evidence="3 4">
    <location>
        <position position="125"/>
    </location>
    <ligand>
        <name>Zn(2+)</name>
        <dbReference type="ChEBI" id="CHEBI:29105"/>
    </ligand>
</feature>
<dbReference type="InterPro" id="IPR003000">
    <property type="entry name" value="Sirtuin"/>
</dbReference>
<feature type="binding site" evidence="3 4">
    <location>
        <position position="128"/>
    </location>
    <ligand>
        <name>Zn(2+)</name>
        <dbReference type="ChEBI" id="CHEBI:29105"/>
    </ligand>
</feature>
<feature type="binding site" evidence="3 4">
    <location>
        <position position="149"/>
    </location>
    <ligand>
        <name>Zn(2+)</name>
        <dbReference type="ChEBI" id="CHEBI:29105"/>
    </ligand>
</feature>
<evidence type="ECO:0000256" key="4">
    <source>
        <dbReference type="PROSITE-ProRule" id="PRU00236"/>
    </source>
</evidence>
<organism evidence="7 9">
    <name type="scientific">Leptospira perolatii</name>
    <dbReference type="NCBI Taxonomy" id="2023191"/>
    <lineage>
        <taxon>Bacteria</taxon>
        <taxon>Pseudomonadati</taxon>
        <taxon>Spirochaetota</taxon>
        <taxon>Spirochaetia</taxon>
        <taxon>Leptospirales</taxon>
        <taxon>Leptospiraceae</taxon>
        <taxon>Leptospira</taxon>
    </lineage>
</organism>
<dbReference type="InterPro" id="IPR029035">
    <property type="entry name" value="DHS-like_NAD/FAD-binding_dom"/>
</dbReference>
<comment type="domain">
    <text evidence="3">2 residues (Tyr-65 and Arg-68) present in a large hydrophobic pocket are probably involved in substrate specificity. They are important for desuccinylation activity, but dispensable for deacetylation activity.</text>
</comment>
<dbReference type="Proteomes" id="UP000231962">
    <property type="component" value="Unassembled WGS sequence"/>
</dbReference>
<keyword evidence="1" id="KW-0808">Transferase</keyword>
<dbReference type="SUPFAM" id="SSF52467">
    <property type="entry name" value="DHS-like NAD/FAD-binding domain"/>
    <property type="match status" value="1"/>
</dbReference>
<dbReference type="PROSITE" id="PS50305">
    <property type="entry name" value="SIRTUIN"/>
    <property type="match status" value="1"/>
</dbReference>
<evidence type="ECO:0000256" key="3">
    <source>
        <dbReference type="HAMAP-Rule" id="MF_01121"/>
    </source>
</evidence>
<dbReference type="EMBL" id="NPDY01000033">
    <property type="protein sequence ID" value="PJZ68118.1"/>
    <property type="molecule type" value="Genomic_DNA"/>
</dbReference>
<dbReference type="Gene3D" id="3.30.1600.10">
    <property type="entry name" value="SIR2/SIRT2 'Small Domain"/>
    <property type="match status" value="1"/>
</dbReference>
<protein>
    <recommendedName>
        <fullName evidence="3">NAD-dependent protein deacylase</fullName>
        <ecNumber evidence="3">2.3.1.286</ecNumber>
    </recommendedName>
    <alternativeName>
        <fullName evidence="3">Regulatory protein SIR2 homolog</fullName>
    </alternativeName>
</protein>
<dbReference type="GO" id="GO:0036054">
    <property type="term" value="F:protein-malonyllysine demalonylase activity"/>
    <property type="evidence" value="ECO:0007669"/>
    <property type="project" value="InterPro"/>
</dbReference>
<dbReference type="RefSeq" id="WP_100715458.1">
    <property type="nucleotide sequence ID" value="NZ_NPDY01000033.1"/>
</dbReference>
<dbReference type="HAMAP" id="MF_01121">
    <property type="entry name" value="Sirtuin_ClassIII"/>
    <property type="match status" value="1"/>
</dbReference>
<reference evidence="8 9" key="1">
    <citation type="submission" date="2017-07" db="EMBL/GenBank/DDBJ databases">
        <title>Leptospira spp. isolated from tropical soils.</title>
        <authorList>
            <person name="Thibeaux R."/>
            <person name="Iraola G."/>
            <person name="Ferres I."/>
            <person name="Bierque E."/>
            <person name="Girault D."/>
            <person name="Soupe-Gilbert M.-E."/>
            <person name="Picardeau M."/>
            <person name="Goarant C."/>
        </authorList>
    </citation>
    <scope>NUCLEOTIDE SEQUENCE [LARGE SCALE GENOMIC DNA]</scope>
    <source>
        <strain evidence="7 9">FH1-B-B1</strain>
        <strain evidence="6 8">FH1-B-C1</strain>
    </source>
</reference>
<dbReference type="PANTHER" id="PTHR11085:SF4">
    <property type="entry name" value="NAD-DEPENDENT PROTEIN DEACYLASE"/>
    <property type="match status" value="1"/>
</dbReference>
<comment type="similarity">
    <text evidence="3">Belongs to the sirtuin family. Class III subfamily.</text>
</comment>